<proteinExistence type="predicted"/>
<keyword evidence="4" id="KW-1185">Reference proteome</keyword>
<feature type="signal peptide" evidence="2">
    <location>
        <begin position="1"/>
        <end position="19"/>
    </location>
</feature>
<evidence type="ECO:0000313" key="3">
    <source>
        <dbReference type="EMBL" id="QUC19032.1"/>
    </source>
</evidence>
<evidence type="ECO:0000256" key="2">
    <source>
        <dbReference type="SAM" id="SignalP"/>
    </source>
</evidence>
<dbReference type="RefSeq" id="XP_042996705.1">
    <property type="nucleotide sequence ID" value="XM_043140771.1"/>
</dbReference>
<dbReference type="GeneID" id="66064051"/>
<gene>
    <name evidence="3" type="ORF">UV8b_03273</name>
</gene>
<evidence type="ECO:0000313" key="4">
    <source>
        <dbReference type="Proteomes" id="UP000027002"/>
    </source>
</evidence>
<protein>
    <submittedName>
        <fullName evidence="3">Uncharacterized protein</fullName>
    </submittedName>
</protein>
<name>A0A8E5HPE3_USTVR</name>
<dbReference type="AlphaFoldDB" id="A0A8E5HPE3"/>
<dbReference type="EMBL" id="CP072754">
    <property type="protein sequence ID" value="QUC19032.1"/>
    <property type="molecule type" value="Genomic_DNA"/>
</dbReference>
<feature type="region of interest" description="Disordered" evidence="1">
    <location>
        <begin position="139"/>
        <end position="158"/>
    </location>
</feature>
<dbReference type="Proteomes" id="UP000027002">
    <property type="component" value="Chromosome 2"/>
</dbReference>
<feature type="region of interest" description="Disordered" evidence="1">
    <location>
        <begin position="47"/>
        <end position="134"/>
    </location>
</feature>
<feature type="chain" id="PRO_5034399747" evidence="2">
    <location>
        <begin position="20"/>
        <end position="402"/>
    </location>
</feature>
<dbReference type="KEGG" id="uvi:66064051"/>
<evidence type="ECO:0000256" key="1">
    <source>
        <dbReference type="SAM" id="MobiDB-lite"/>
    </source>
</evidence>
<keyword evidence="2" id="KW-0732">Signal</keyword>
<sequence length="402" mass="44213">MHFSVVSILMLLAGQGVLAVPAVEEVRAVRTKPESLAAAVRSKSQSVKVANGTRRQSVKAVDGTRRQSVKAADGTRRQSVKAADGTRRQSVKAASGKKVQPLPVPVAGGKKAQSGDNSKPQDRAPTKHQKSLAPALWLNGRPLTRSGSGGSNVRRADPAPCGKGDDVLECAWKFQKTFRPNPETHLGTREIHVPTRYYGEEFLLRGRSGYIKLEYDTTLSDCKVGPPKIVHKEPLVFCNTNMCKEILRFVKTKTKSVTFGFRIGTSALTRNGVTPLSVNLGISGEWDHAWTRTETNTEDMSREYTMTEGQFCSAATIQMDVHCYGVITTATKDVEWIGETFGKNTPRIIKDFCGTKEASLEKYRSEEVNAVCESLRTKTPITVDLQSQPFEDPWVMEGCMYA</sequence>
<accession>A0A8E5HPE3</accession>
<organism evidence="3 4">
    <name type="scientific">Ustilaginoidea virens</name>
    <name type="common">Rice false smut fungus</name>
    <name type="synonym">Villosiclava virens</name>
    <dbReference type="NCBI Taxonomy" id="1159556"/>
    <lineage>
        <taxon>Eukaryota</taxon>
        <taxon>Fungi</taxon>
        <taxon>Dikarya</taxon>
        <taxon>Ascomycota</taxon>
        <taxon>Pezizomycotina</taxon>
        <taxon>Sordariomycetes</taxon>
        <taxon>Hypocreomycetidae</taxon>
        <taxon>Hypocreales</taxon>
        <taxon>Clavicipitaceae</taxon>
        <taxon>Ustilaginoidea</taxon>
    </lineage>
</organism>
<reference evidence="3" key="1">
    <citation type="submission" date="2020-03" db="EMBL/GenBank/DDBJ databases">
        <title>A mixture of massive structural variations and highly conserved coding sequences in Ustilaginoidea virens genome.</title>
        <authorList>
            <person name="Zhang K."/>
            <person name="Zhao Z."/>
            <person name="Zhang Z."/>
            <person name="Li Y."/>
            <person name="Hsiang T."/>
            <person name="Sun W."/>
        </authorList>
    </citation>
    <scope>NUCLEOTIDE SEQUENCE</scope>
    <source>
        <strain evidence="3">UV-8b</strain>
    </source>
</reference>